<feature type="transmembrane region" description="Helical" evidence="6">
    <location>
        <begin position="112"/>
        <end position="132"/>
    </location>
</feature>
<feature type="transmembrane region" description="Helical" evidence="6">
    <location>
        <begin position="346"/>
        <end position="366"/>
    </location>
</feature>
<feature type="transmembrane region" description="Helical" evidence="6">
    <location>
        <begin position="205"/>
        <end position="228"/>
    </location>
</feature>
<feature type="transmembrane region" description="Helical" evidence="6">
    <location>
        <begin position="279"/>
        <end position="302"/>
    </location>
</feature>
<dbReference type="GeneID" id="34606839"/>
<dbReference type="PANTHER" id="PTHR43791">
    <property type="entry name" value="PERMEASE-RELATED"/>
    <property type="match status" value="1"/>
</dbReference>
<dbReference type="SUPFAM" id="SSF103473">
    <property type="entry name" value="MFS general substrate transporter"/>
    <property type="match status" value="1"/>
</dbReference>
<keyword evidence="4 6" id="KW-1133">Transmembrane helix</keyword>
<evidence type="ECO:0000313" key="9">
    <source>
        <dbReference type="Proteomes" id="UP000077002"/>
    </source>
</evidence>
<feature type="domain" description="Major facilitator superfamily (MFS) profile" evidence="7">
    <location>
        <begin position="45"/>
        <end position="460"/>
    </location>
</feature>
<feature type="transmembrane region" description="Helical" evidence="6">
    <location>
        <begin position="405"/>
        <end position="425"/>
    </location>
</feature>
<dbReference type="PANTHER" id="PTHR43791:SF47">
    <property type="entry name" value="MAJOR FACILITATOR SUPERFAMILY (MFS) PROFILE DOMAIN-CONTAINING PROTEIN-RELATED"/>
    <property type="match status" value="1"/>
</dbReference>
<dbReference type="InterPro" id="IPR011701">
    <property type="entry name" value="MFS"/>
</dbReference>
<dbReference type="Pfam" id="PF07690">
    <property type="entry name" value="MFS_1"/>
    <property type="match status" value="1"/>
</dbReference>
<organism evidence="8 9">
    <name type="scientific">Fonsecaea monophora</name>
    <dbReference type="NCBI Taxonomy" id="254056"/>
    <lineage>
        <taxon>Eukaryota</taxon>
        <taxon>Fungi</taxon>
        <taxon>Dikarya</taxon>
        <taxon>Ascomycota</taxon>
        <taxon>Pezizomycotina</taxon>
        <taxon>Eurotiomycetes</taxon>
        <taxon>Chaetothyriomycetidae</taxon>
        <taxon>Chaetothyriales</taxon>
        <taxon>Herpotrichiellaceae</taxon>
        <taxon>Fonsecaea</taxon>
    </lineage>
</organism>
<feature type="transmembrane region" description="Helical" evidence="6">
    <location>
        <begin position="322"/>
        <end position="339"/>
    </location>
</feature>
<keyword evidence="9" id="KW-1185">Reference proteome</keyword>
<dbReference type="InterPro" id="IPR036259">
    <property type="entry name" value="MFS_trans_sf"/>
</dbReference>
<dbReference type="EMBL" id="LVKK01000180">
    <property type="protein sequence ID" value="OAG34110.1"/>
    <property type="molecule type" value="Genomic_DNA"/>
</dbReference>
<dbReference type="RefSeq" id="XP_022506062.1">
    <property type="nucleotide sequence ID" value="XM_022661635.1"/>
</dbReference>
<evidence type="ECO:0000256" key="5">
    <source>
        <dbReference type="ARBA" id="ARBA00023136"/>
    </source>
</evidence>
<dbReference type="FunFam" id="1.20.1250.20:FF:000018">
    <property type="entry name" value="MFS transporter permease"/>
    <property type="match status" value="1"/>
</dbReference>
<gene>
    <name evidence="8" type="ORF">AYO21_11751</name>
</gene>
<feature type="transmembrane region" description="Helical" evidence="6">
    <location>
        <begin position="372"/>
        <end position="393"/>
    </location>
</feature>
<proteinExistence type="predicted"/>
<evidence type="ECO:0000313" key="8">
    <source>
        <dbReference type="EMBL" id="OAG34110.1"/>
    </source>
</evidence>
<keyword evidence="3 6" id="KW-0812">Transmembrane</keyword>
<feature type="transmembrane region" description="Helical" evidence="6">
    <location>
        <begin position="172"/>
        <end position="193"/>
    </location>
</feature>
<feature type="transmembrane region" description="Helical" evidence="6">
    <location>
        <begin position="437"/>
        <end position="459"/>
    </location>
</feature>
<keyword evidence="5 6" id="KW-0472">Membrane</keyword>
<dbReference type="Gene3D" id="1.20.1250.20">
    <property type="entry name" value="MFS general substrate transporter like domains"/>
    <property type="match status" value="2"/>
</dbReference>
<sequence length="483" mass="53730">MADIKEVSAHEVEAPKTADVSVPDQLGDFDPEYAAKVRHRIDWRLLSALGPMYAICLLDRSNLASAAIAGMTEDLDMVKGNGYNLTNMCFFITYILFQPLMVVVCRRMGPRWFLPLICFLWGCLLIGIGFVHDWQTMLGLRLIFGVLESGYFPGCLYLLSTWYTRFESARRYSIFYLIGSCASGCSGILAYGLMQADGAGGLQGWRWIFILEGLITVTLAMIAVVMMVKFPDEEMTKPSPKFLTKEELNFVTARLNADRADVSLEPFTIKRFLEPATEWYIYGFPLLLMLVTTLAYAFAFTLPTVLRSTLGFGLAESQCLTAPPYFFAAVFMYIAGWYSDKYHTRGPVLVTLALVSLAGLPIMGWAKNPWVRYFGVFVTVAGANSAIPSIMAYQGTNIRGQWRRAFCSAALTAIGGIGGIIGSLIFRSQDAPNYYPGFIACIVACILVIVIVAIMSVYFRRCNKAADRGERILLGDPNFRFTL</sequence>
<evidence type="ECO:0000256" key="2">
    <source>
        <dbReference type="ARBA" id="ARBA00022448"/>
    </source>
</evidence>
<dbReference type="FunFam" id="1.20.1250.20:FF:000013">
    <property type="entry name" value="MFS general substrate transporter"/>
    <property type="match status" value="1"/>
</dbReference>
<feature type="transmembrane region" description="Helical" evidence="6">
    <location>
        <begin position="85"/>
        <end position="105"/>
    </location>
</feature>
<dbReference type="GO" id="GO:0016020">
    <property type="term" value="C:membrane"/>
    <property type="evidence" value="ECO:0007669"/>
    <property type="project" value="UniProtKB-SubCell"/>
</dbReference>
<dbReference type="OrthoDB" id="3639251at2759"/>
<dbReference type="PROSITE" id="PS50850">
    <property type="entry name" value="MFS"/>
    <property type="match status" value="1"/>
</dbReference>
<evidence type="ECO:0000256" key="4">
    <source>
        <dbReference type="ARBA" id="ARBA00022989"/>
    </source>
</evidence>
<dbReference type="GO" id="GO:0022857">
    <property type="term" value="F:transmembrane transporter activity"/>
    <property type="evidence" value="ECO:0007669"/>
    <property type="project" value="InterPro"/>
</dbReference>
<feature type="transmembrane region" description="Helical" evidence="6">
    <location>
        <begin position="138"/>
        <end position="160"/>
    </location>
</feature>
<dbReference type="AlphaFoldDB" id="A0A177ES28"/>
<evidence type="ECO:0000259" key="7">
    <source>
        <dbReference type="PROSITE" id="PS50850"/>
    </source>
</evidence>
<keyword evidence="2" id="KW-0813">Transport</keyword>
<dbReference type="Proteomes" id="UP000077002">
    <property type="component" value="Unassembled WGS sequence"/>
</dbReference>
<protein>
    <recommendedName>
        <fullName evidence="7">Major facilitator superfamily (MFS) profile domain-containing protein</fullName>
    </recommendedName>
</protein>
<evidence type="ECO:0000256" key="3">
    <source>
        <dbReference type="ARBA" id="ARBA00022692"/>
    </source>
</evidence>
<name>A0A177ES28_9EURO</name>
<comment type="subcellular location">
    <subcellularLocation>
        <location evidence="1">Membrane</location>
        <topology evidence="1">Multi-pass membrane protein</topology>
    </subcellularLocation>
</comment>
<reference evidence="8 9" key="1">
    <citation type="submission" date="2016-03" db="EMBL/GenBank/DDBJ databases">
        <title>Draft genome sequence of the Fonsecaea monophora CBS 269.37.</title>
        <authorList>
            <person name="Bombassaro A."/>
            <person name="Vinicius W.A."/>
            <person name="De Hoog S."/>
            <person name="Sun J."/>
            <person name="Souza E.M."/>
            <person name="Raittz R.T."/>
            <person name="Costa F."/>
            <person name="Leao A.C."/>
            <person name="Tadra-Sfeir M.Z."/>
            <person name="Baura V."/>
            <person name="Balsanelli E."/>
            <person name="Pedrosa F.O."/>
            <person name="Moreno L.F."/>
            <person name="Steffens M.B."/>
            <person name="Xi L."/>
            <person name="Bocca A.L."/>
            <person name="Felipe M.S."/>
            <person name="Teixeira M."/>
            <person name="Telles Filho F.Q."/>
            <person name="Azevedo C.M."/>
            <person name="Gomes R."/>
            <person name="Vicente V.A."/>
        </authorList>
    </citation>
    <scope>NUCLEOTIDE SEQUENCE [LARGE SCALE GENOMIC DNA]</scope>
    <source>
        <strain evidence="8 9">CBS 269.37</strain>
    </source>
</reference>
<evidence type="ECO:0000256" key="6">
    <source>
        <dbReference type="SAM" id="Phobius"/>
    </source>
</evidence>
<dbReference type="InterPro" id="IPR020846">
    <property type="entry name" value="MFS_dom"/>
</dbReference>
<evidence type="ECO:0000256" key="1">
    <source>
        <dbReference type="ARBA" id="ARBA00004141"/>
    </source>
</evidence>
<comment type="caution">
    <text evidence="8">The sequence shown here is derived from an EMBL/GenBank/DDBJ whole genome shotgun (WGS) entry which is preliminary data.</text>
</comment>
<accession>A0A177ES28</accession>